<accession>B9FLJ4</accession>
<feature type="region of interest" description="Disordered" evidence="1">
    <location>
        <begin position="1"/>
        <end position="86"/>
    </location>
</feature>
<dbReference type="InterPro" id="IPR045034">
    <property type="entry name" value="O-acyltransferase_WSD1-like"/>
</dbReference>
<feature type="domain" description="O-acyltransferase WSD1 C-terminal" evidence="2">
    <location>
        <begin position="361"/>
        <end position="504"/>
    </location>
</feature>
<dbReference type="Pfam" id="PF06974">
    <property type="entry name" value="WS_DGAT_C"/>
    <property type="match status" value="1"/>
</dbReference>
<gene>
    <name evidence="3" type="ORF">OsJ_19497</name>
</gene>
<dbReference type="PANTHER" id="PTHR31650">
    <property type="entry name" value="O-ACYLTRANSFERASE (WSD1-LIKE) FAMILY PROTEIN"/>
    <property type="match status" value="1"/>
</dbReference>
<organism evidence="3">
    <name type="scientific">Oryza sativa subsp. japonica</name>
    <name type="common">Rice</name>
    <dbReference type="NCBI Taxonomy" id="39947"/>
    <lineage>
        <taxon>Eukaryota</taxon>
        <taxon>Viridiplantae</taxon>
        <taxon>Streptophyta</taxon>
        <taxon>Embryophyta</taxon>
        <taxon>Tracheophyta</taxon>
        <taxon>Spermatophyta</taxon>
        <taxon>Magnoliopsida</taxon>
        <taxon>Liliopsida</taxon>
        <taxon>Poales</taxon>
        <taxon>Poaceae</taxon>
        <taxon>BOP clade</taxon>
        <taxon>Oryzoideae</taxon>
        <taxon>Oryzeae</taxon>
        <taxon>Oryzinae</taxon>
        <taxon>Oryza</taxon>
        <taxon>Oryza sativa</taxon>
    </lineage>
</organism>
<evidence type="ECO:0000256" key="1">
    <source>
        <dbReference type="SAM" id="MobiDB-lite"/>
    </source>
</evidence>
<protein>
    <recommendedName>
        <fullName evidence="2">O-acyltransferase WSD1 C-terminal domain-containing protein</fullName>
    </recommendedName>
</protein>
<reference evidence="3" key="1">
    <citation type="journal article" date="2005" name="PLoS Biol.">
        <title>The genomes of Oryza sativa: a history of duplications.</title>
        <authorList>
            <person name="Yu J."/>
            <person name="Wang J."/>
            <person name="Lin W."/>
            <person name="Li S."/>
            <person name="Li H."/>
            <person name="Zhou J."/>
            <person name="Ni P."/>
            <person name="Dong W."/>
            <person name="Hu S."/>
            <person name="Zeng C."/>
            <person name="Zhang J."/>
            <person name="Zhang Y."/>
            <person name="Li R."/>
            <person name="Xu Z."/>
            <person name="Li S."/>
            <person name="Li X."/>
            <person name="Zheng H."/>
            <person name="Cong L."/>
            <person name="Lin L."/>
            <person name="Yin J."/>
            <person name="Geng J."/>
            <person name="Li G."/>
            <person name="Shi J."/>
            <person name="Liu J."/>
            <person name="Lv H."/>
            <person name="Li J."/>
            <person name="Wang J."/>
            <person name="Deng Y."/>
            <person name="Ran L."/>
            <person name="Shi X."/>
            <person name="Wang X."/>
            <person name="Wu Q."/>
            <person name="Li C."/>
            <person name="Ren X."/>
            <person name="Wang J."/>
            <person name="Wang X."/>
            <person name="Li D."/>
            <person name="Liu D."/>
            <person name="Zhang X."/>
            <person name="Ji Z."/>
            <person name="Zhao W."/>
            <person name="Sun Y."/>
            <person name="Zhang Z."/>
            <person name="Bao J."/>
            <person name="Han Y."/>
            <person name="Dong L."/>
            <person name="Ji J."/>
            <person name="Chen P."/>
            <person name="Wu S."/>
            <person name="Liu J."/>
            <person name="Xiao Y."/>
            <person name="Bu D."/>
            <person name="Tan J."/>
            <person name="Yang L."/>
            <person name="Ye C."/>
            <person name="Zhang J."/>
            <person name="Xu J."/>
            <person name="Zhou Y."/>
            <person name="Yu Y."/>
            <person name="Zhang B."/>
            <person name="Zhuang S."/>
            <person name="Wei H."/>
            <person name="Liu B."/>
            <person name="Lei M."/>
            <person name="Yu H."/>
            <person name="Li Y."/>
            <person name="Xu H."/>
            <person name="Wei S."/>
            <person name="He X."/>
            <person name="Fang L."/>
            <person name="Zhang Z."/>
            <person name="Zhang Y."/>
            <person name="Huang X."/>
            <person name="Su Z."/>
            <person name="Tong W."/>
            <person name="Li J."/>
            <person name="Tong Z."/>
            <person name="Li S."/>
            <person name="Ye J."/>
            <person name="Wang L."/>
            <person name="Fang L."/>
            <person name="Lei T."/>
            <person name="Chen C."/>
            <person name="Chen H."/>
            <person name="Xu Z."/>
            <person name="Li H."/>
            <person name="Huang H."/>
            <person name="Zhang F."/>
            <person name="Xu H."/>
            <person name="Li N."/>
            <person name="Zhao C."/>
            <person name="Li S."/>
            <person name="Dong L."/>
            <person name="Huang Y."/>
            <person name="Li L."/>
            <person name="Xi Y."/>
            <person name="Qi Q."/>
            <person name="Li W."/>
            <person name="Zhang B."/>
            <person name="Hu W."/>
            <person name="Zhang Y."/>
            <person name="Tian X."/>
            <person name="Jiao Y."/>
            <person name="Liang X."/>
            <person name="Jin J."/>
            <person name="Gao L."/>
            <person name="Zheng W."/>
            <person name="Hao B."/>
            <person name="Liu S."/>
            <person name="Wang W."/>
            <person name="Yuan L."/>
            <person name="Cao M."/>
            <person name="McDermott J."/>
            <person name="Samudrala R."/>
            <person name="Wang J."/>
            <person name="Wong G.K."/>
            <person name="Yang H."/>
        </authorList>
    </citation>
    <scope>NUCLEOTIDE SEQUENCE [LARGE SCALE GENOMIC DNA]</scope>
</reference>
<sequence>MDPRSTADPASSSTSTHSTTTTSPTPTPSPSSLRKRVLSIDTSSRDSRGSPGRERESKARQEEEEEESVMASAAASEAERERDVEAAVPVPMSPAGRLFRETNFNCYIVALIGLGARFDVAAARPGLEATLVSDEASKRAKPRWVRTTVNLDDHLIFPELDPTATSASPDQVIEDYMSTLSTQPMDHSRPLWELHVLDFPTSEAAATVACTHGRRPPLSAGIVALAAWAWSYLVLALHTLVDVACFVATSLFLRDARTPLMGTEGVEFRRKRFVHCTLSLDDVKLVKNAMKCTVNDVLVGVTSAALSRYYFRKENDTNSEKRTRRKHIRVRSALLVNIRKTPGLHVLAEMMNSNKNNVARWGNLIGYIVLPFRIAMFHDPLEYIRQGKRTVDRKKSSLEAIFTYWSGNLIVKLFGIKTAAALCHGMLANTTLSFSSMVGPAEKVEFYGHPIEYIAPSVYGHPHALTVHYQSYMNIIKLVLAVDDAQFPDAHQLLDDFAESLRLIRQAASTKS</sequence>
<name>B9FLJ4_ORYSJ</name>
<dbReference type="PANTHER" id="PTHR31650:SF1">
    <property type="entry name" value="WAX ESTER SYNTHASE_DIACYLGLYCEROL ACYLTRANSFERASE 4-RELATED"/>
    <property type="match status" value="1"/>
</dbReference>
<dbReference type="GO" id="GO:0045017">
    <property type="term" value="P:glycerolipid biosynthetic process"/>
    <property type="evidence" value="ECO:0007669"/>
    <property type="project" value="InterPro"/>
</dbReference>
<reference evidence="3" key="2">
    <citation type="submission" date="2008-12" db="EMBL/GenBank/DDBJ databases">
        <title>Improved gene annotation of the rice (Oryza sativa) genomes.</title>
        <authorList>
            <person name="Wang J."/>
            <person name="Li R."/>
            <person name="Fan W."/>
            <person name="Huang Q."/>
            <person name="Zhang J."/>
            <person name="Zhou Y."/>
            <person name="Hu Y."/>
            <person name="Zi S."/>
            <person name="Li J."/>
            <person name="Ni P."/>
            <person name="Zheng H."/>
            <person name="Zhang Y."/>
            <person name="Zhao M."/>
            <person name="Hao Q."/>
            <person name="McDermott J."/>
            <person name="Samudrala R."/>
            <person name="Kristiansen K."/>
            <person name="Wong G.K.-S."/>
        </authorList>
    </citation>
    <scope>NUCLEOTIDE SEQUENCE</scope>
</reference>
<evidence type="ECO:0000259" key="2">
    <source>
        <dbReference type="Pfam" id="PF06974"/>
    </source>
</evidence>
<evidence type="ECO:0000313" key="3">
    <source>
        <dbReference type="EMBL" id="EEE64643.1"/>
    </source>
</evidence>
<proteinExistence type="predicted"/>
<dbReference type="Proteomes" id="UP000007752">
    <property type="component" value="Chromosome 5"/>
</dbReference>
<dbReference type="InterPro" id="IPR009721">
    <property type="entry name" value="O-acyltransferase_WSD1_C"/>
</dbReference>
<feature type="compositionally biased region" description="Basic and acidic residues" evidence="1">
    <location>
        <begin position="43"/>
        <end position="61"/>
    </location>
</feature>
<dbReference type="GO" id="GO:0008374">
    <property type="term" value="F:O-acyltransferase activity"/>
    <property type="evidence" value="ECO:0007669"/>
    <property type="project" value="InterPro"/>
</dbReference>
<dbReference type="AlphaFoldDB" id="B9FLJ4"/>
<dbReference type="EMBL" id="CM000142">
    <property type="protein sequence ID" value="EEE64643.1"/>
    <property type="molecule type" value="Genomic_DNA"/>
</dbReference>
<feature type="compositionally biased region" description="Low complexity" evidence="1">
    <location>
        <begin position="1"/>
        <end position="24"/>
    </location>
</feature>